<dbReference type="OrthoDB" id="455474at2"/>
<proteinExistence type="predicted"/>
<dbReference type="eggNOG" id="COG4240">
    <property type="taxonomic scope" value="Bacteria"/>
</dbReference>
<dbReference type="InterPro" id="IPR027417">
    <property type="entry name" value="P-loop_NTPase"/>
</dbReference>
<protein>
    <recommendedName>
        <fullName evidence="2">Kinase-like protein</fullName>
    </recommendedName>
</protein>
<dbReference type="SUPFAM" id="SSF52540">
    <property type="entry name" value="P-loop containing nucleoside triphosphate hydrolases"/>
    <property type="match status" value="1"/>
</dbReference>
<reference evidence="1" key="1">
    <citation type="submission" date="2008-01" db="EMBL/GenBank/DDBJ databases">
        <title>Complete sequence of chromosome of Caulobacter sp. K31.</title>
        <authorList>
            <consortium name="US DOE Joint Genome Institute"/>
            <person name="Copeland A."/>
            <person name="Lucas S."/>
            <person name="Lapidus A."/>
            <person name="Barry K."/>
            <person name="Glavina del Rio T."/>
            <person name="Dalin E."/>
            <person name="Tice H."/>
            <person name="Pitluck S."/>
            <person name="Bruce D."/>
            <person name="Goodwin L."/>
            <person name="Thompson L.S."/>
            <person name="Brettin T."/>
            <person name="Detter J.C."/>
            <person name="Han C."/>
            <person name="Schmutz J."/>
            <person name="Larimer F."/>
            <person name="Land M."/>
            <person name="Hauser L."/>
            <person name="Kyrpides N."/>
            <person name="Kim E."/>
            <person name="Stephens C."/>
            <person name="Richardson P."/>
        </authorList>
    </citation>
    <scope>NUCLEOTIDE SEQUENCE [LARGE SCALE GENOMIC DNA]</scope>
    <source>
        <strain evidence="1">K31</strain>
    </source>
</reference>
<dbReference type="KEGG" id="cak:Caul_1663"/>
<dbReference type="HOGENOM" id="CLU_056986_2_1_5"/>
<name>B0T2H1_CAUSK</name>
<evidence type="ECO:0000313" key="1">
    <source>
        <dbReference type="EMBL" id="ABZ70792.1"/>
    </source>
</evidence>
<dbReference type="PANTHER" id="PTHR10285">
    <property type="entry name" value="URIDINE KINASE"/>
    <property type="match status" value="1"/>
</dbReference>
<dbReference type="AlphaFoldDB" id="B0T2H1"/>
<dbReference type="EMBL" id="CP000927">
    <property type="protein sequence ID" value="ABZ70792.1"/>
    <property type="molecule type" value="Genomic_DNA"/>
</dbReference>
<dbReference type="STRING" id="366602.Caul_1663"/>
<sequence>MIDPDWLAAFLRDERLPAAFADEIERLHAPLAARIAAVAMGSAFVVGICGPQGAGKTTTVRVLAALLEAQGLSVAILSLDDLYLPRADREALARDVHPLLRTRGVPGTHDVALGLAVLDGLATAGKTTIPRFDKAADDRAPAESWSRVEGPVDVVLFEGWCVGARPELAEALRQPLNALEREQDPEGVWRRYVNAALAGPYRALFARVDLLIQFTAPDFETVLAWRQEQERKLRDRLAAAGQGGAGRAMTEAEVAVFVQHYERLTRHIAHEMPARADLVVALGADRRSSNI</sequence>
<organism evidence="1">
    <name type="scientific">Caulobacter sp. (strain K31)</name>
    <dbReference type="NCBI Taxonomy" id="366602"/>
    <lineage>
        <taxon>Bacteria</taxon>
        <taxon>Pseudomonadati</taxon>
        <taxon>Pseudomonadota</taxon>
        <taxon>Alphaproteobacteria</taxon>
        <taxon>Caulobacterales</taxon>
        <taxon>Caulobacteraceae</taxon>
        <taxon>Caulobacter</taxon>
    </lineage>
</organism>
<gene>
    <name evidence="1" type="ordered locus">Caul_1663</name>
</gene>
<dbReference type="Gene3D" id="3.40.50.300">
    <property type="entry name" value="P-loop containing nucleotide triphosphate hydrolases"/>
    <property type="match status" value="1"/>
</dbReference>
<accession>B0T2H1</accession>
<evidence type="ECO:0008006" key="2">
    <source>
        <dbReference type="Google" id="ProtNLM"/>
    </source>
</evidence>
<dbReference type="Pfam" id="PF03308">
    <property type="entry name" value="MeaB"/>
    <property type="match status" value="1"/>
</dbReference>